<evidence type="ECO:0000256" key="6">
    <source>
        <dbReference type="SAM" id="Phobius"/>
    </source>
</evidence>
<evidence type="ECO:0000256" key="2">
    <source>
        <dbReference type="ARBA" id="ARBA00022448"/>
    </source>
</evidence>
<feature type="transmembrane region" description="Helical" evidence="6">
    <location>
        <begin position="214"/>
        <end position="233"/>
    </location>
</feature>
<feature type="transmembrane region" description="Helical" evidence="6">
    <location>
        <begin position="67"/>
        <end position="87"/>
    </location>
</feature>
<comment type="subcellular location">
    <subcellularLocation>
        <location evidence="1">Membrane</location>
        <topology evidence="1">Multi-pass membrane protein</topology>
    </subcellularLocation>
</comment>
<feature type="transmembrane region" description="Helical" evidence="6">
    <location>
        <begin position="37"/>
        <end position="55"/>
    </location>
</feature>
<keyword evidence="4 6" id="KW-1133">Transmembrane helix</keyword>
<keyword evidence="8" id="KW-1185">Reference proteome</keyword>
<evidence type="ECO:0000256" key="4">
    <source>
        <dbReference type="ARBA" id="ARBA00022989"/>
    </source>
</evidence>
<evidence type="ECO:0000256" key="3">
    <source>
        <dbReference type="ARBA" id="ARBA00022692"/>
    </source>
</evidence>
<accession>A0ABN7UFD7</accession>
<sequence length="391" mass="43593">MSAPQILKDDIDEKVEIKNLNANVEEKKLLRKFDIRIMPLLMILIINIGNAKIAHLEKDLNLNENEFQFLLGMFESGLFPGIIFYITKWYKRKEQSYRISLVISALAISGAFGGLLAFSITNLNGRFGLNGWRWKASWLTDDEKKLAIDRLQLDAGDAYATHFDKSQIIKAFMDWKIYIGALINMAVLTPTYAFSVFIPSIVNGLGFNTVDSQLLATPPFILGCFVSIPISILSDRFGRCLYLIPCMLITIVGYALLMVRSGGIAIKFLGACFVGTGLFSCLPITSTWVTNNLAGDSKRAVGCAIFISLSSIGGATFSLIYRSQDAPAYIFGHTVSLSILIFAIVLSILQYCLLNFINKRKLKNPDKFLEGKNAEEIMNLGDMHPSFIYRL</sequence>
<evidence type="ECO:0000256" key="1">
    <source>
        <dbReference type="ARBA" id="ARBA00004141"/>
    </source>
</evidence>
<feature type="transmembrane region" description="Helical" evidence="6">
    <location>
        <begin position="240"/>
        <end position="259"/>
    </location>
</feature>
<keyword evidence="2" id="KW-0813">Transport</keyword>
<feature type="transmembrane region" description="Helical" evidence="6">
    <location>
        <begin position="301"/>
        <end position="322"/>
    </location>
</feature>
<organism evidence="7 8">
    <name type="scientific">Gigaspora margarita</name>
    <dbReference type="NCBI Taxonomy" id="4874"/>
    <lineage>
        <taxon>Eukaryota</taxon>
        <taxon>Fungi</taxon>
        <taxon>Fungi incertae sedis</taxon>
        <taxon>Mucoromycota</taxon>
        <taxon>Glomeromycotina</taxon>
        <taxon>Glomeromycetes</taxon>
        <taxon>Diversisporales</taxon>
        <taxon>Gigasporaceae</taxon>
        <taxon>Gigaspora</taxon>
    </lineage>
</organism>
<evidence type="ECO:0000256" key="5">
    <source>
        <dbReference type="ARBA" id="ARBA00023136"/>
    </source>
</evidence>
<dbReference type="InterPro" id="IPR036259">
    <property type="entry name" value="MFS_trans_sf"/>
</dbReference>
<feature type="transmembrane region" description="Helical" evidence="6">
    <location>
        <begin position="99"/>
        <end position="120"/>
    </location>
</feature>
<reference evidence="7 8" key="1">
    <citation type="submission" date="2021-06" db="EMBL/GenBank/DDBJ databases">
        <authorList>
            <person name="Kallberg Y."/>
            <person name="Tangrot J."/>
            <person name="Rosling A."/>
        </authorList>
    </citation>
    <scope>NUCLEOTIDE SEQUENCE [LARGE SCALE GENOMIC DNA]</scope>
    <source>
        <strain evidence="7 8">120-4 pot B 10/14</strain>
    </source>
</reference>
<keyword evidence="3 6" id="KW-0812">Transmembrane</keyword>
<keyword evidence="5 6" id="KW-0472">Membrane</keyword>
<dbReference type="PANTHER" id="PTHR43791:SF36">
    <property type="entry name" value="TRANSPORTER, PUTATIVE (AFU_ORTHOLOGUE AFUA_6G08340)-RELATED"/>
    <property type="match status" value="1"/>
</dbReference>
<protein>
    <submittedName>
        <fullName evidence="7">12358_t:CDS:1</fullName>
    </submittedName>
</protein>
<dbReference type="EMBL" id="CAJVQB010002131">
    <property type="protein sequence ID" value="CAG8563161.1"/>
    <property type="molecule type" value="Genomic_DNA"/>
</dbReference>
<dbReference type="Proteomes" id="UP000789901">
    <property type="component" value="Unassembled WGS sequence"/>
</dbReference>
<dbReference type="SUPFAM" id="SSF103473">
    <property type="entry name" value="MFS general substrate transporter"/>
    <property type="match status" value="1"/>
</dbReference>
<dbReference type="PANTHER" id="PTHR43791">
    <property type="entry name" value="PERMEASE-RELATED"/>
    <property type="match status" value="1"/>
</dbReference>
<name>A0ABN7UFD7_GIGMA</name>
<dbReference type="Gene3D" id="1.20.1250.20">
    <property type="entry name" value="MFS general substrate transporter like domains"/>
    <property type="match status" value="2"/>
</dbReference>
<evidence type="ECO:0000313" key="8">
    <source>
        <dbReference type="Proteomes" id="UP000789901"/>
    </source>
</evidence>
<gene>
    <name evidence="7" type="ORF">GMARGA_LOCUS5117</name>
</gene>
<feature type="transmembrane region" description="Helical" evidence="6">
    <location>
        <begin position="265"/>
        <end position="289"/>
    </location>
</feature>
<comment type="caution">
    <text evidence="7">The sequence shown here is derived from an EMBL/GenBank/DDBJ whole genome shotgun (WGS) entry which is preliminary data.</text>
</comment>
<evidence type="ECO:0000313" key="7">
    <source>
        <dbReference type="EMBL" id="CAG8563161.1"/>
    </source>
</evidence>
<proteinExistence type="predicted"/>
<feature type="transmembrane region" description="Helical" evidence="6">
    <location>
        <begin position="328"/>
        <end position="354"/>
    </location>
</feature>